<evidence type="ECO:0000313" key="2">
    <source>
        <dbReference type="EMBL" id="CAG8457919.1"/>
    </source>
</evidence>
<dbReference type="Proteomes" id="UP000789706">
    <property type="component" value="Unassembled WGS sequence"/>
</dbReference>
<dbReference type="AlphaFoldDB" id="A0A9N8YZD9"/>
<dbReference type="EMBL" id="CAJVPK010000139">
    <property type="protein sequence ID" value="CAG8457919.1"/>
    <property type="molecule type" value="Genomic_DNA"/>
</dbReference>
<reference evidence="2" key="1">
    <citation type="submission" date="2021-06" db="EMBL/GenBank/DDBJ databases">
        <authorList>
            <person name="Kallberg Y."/>
            <person name="Tangrot J."/>
            <person name="Rosling A."/>
        </authorList>
    </citation>
    <scope>NUCLEOTIDE SEQUENCE</scope>
    <source>
        <strain evidence="2">AZ414A</strain>
    </source>
</reference>
<feature type="signal peptide" evidence="1">
    <location>
        <begin position="1"/>
        <end position="22"/>
    </location>
</feature>
<evidence type="ECO:0000313" key="3">
    <source>
        <dbReference type="Proteomes" id="UP000789706"/>
    </source>
</evidence>
<dbReference type="OrthoDB" id="2305685at2759"/>
<proteinExistence type="predicted"/>
<protein>
    <submittedName>
        <fullName evidence="2">6809_t:CDS:1</fullName>
    </submittedName>
</protein>
<gene>
    <name evidence="2" type="ORF">DEBURN_LOCUS2515</name>
</gene>
<evidence type="ECO:0000256" key="1">
    <source>
        <dbReference type="SAM" id="SignalP"/>
    </source>
</evidence>
<feature type="chain" id="PRO_5040309988" evidence="1">
    <location>
        <begin position="23"/>
        <end position="176"/>
    </location>
</feature>
<sequence>MNTKFIFTLSIVILSIILSVDAHCHAKSYEKRSTELFKRHDYEKNDTCPCTVATATFNSTVVGIVTFAQDECGSTLVTGLFSDGLVDPEKNCYDFLLVDKCGKLLYNLTSALDVKFRNDGTLPFSTRLDDLNLNCDPDGVLLAESDKKRYVKRDTGSSFQINQNGQDYASAPLDQV</sequence>
<comment type="caution">
    <text evidence="2">The sequence shown here is derived from an EMBL/GenBank/DDBJ whole genome shotgun (WGS) entry which is preliminary data.</text>
</comment>
<name>A0A9N8YZD9_9GLOM</name>
<accession>A0A9N8YZD9</accession>
<keyword evidence="3" id="KW-1185">Reference proteome</keyword>
<keyword evidence="1" id="KW-0732">Signal</keyword>
<organism evidence="2 3">
    <name type="scientific">Diversispora eburnea</name>
    <dbReference type="NCBI Taxonomy" id="1213867"/>
    <lineage>
        <taxon>Eukaryota</taxon>
        <taxon>Fungi</taxon>
        <taxon>Fungi incertae sedis</taxon>
        <taxon>Mucoromycota</taxon>
        <taxon>Glomeromycotina</taxon>
        <taxon>Glomeromycetes</taxon>
        <taxon>Diversisporales</taxon>
        <taxon>Diversisporaceae</taxon>
        <taxon>Diversispora</taxon>
    </lineage>
</organism>